<evidence type="ECO:0000256" key="1">
    <source>
        <dbReference type="SAM" id="SignalP"/>
    </source>
</evidence>
<dbReference type="Proteomes" id="UP000251835">
    <property type="component" value="Unassembled WGS sequence"/>
</dbReference>
<dbReference type="EMBL" id="QENZ01000004">
    <property type="protein sequence ID" value="PVX50702.1"/>
    <property type="molecule type" value="Genomic_DNA"/>
</dbReference>
<name>A0A7L4UQ29_BALHA</name>
<protein>
    <recommendedName>
        <fullName evidence="4">Lipoprotein</fullName>
    </recommendedName>
</protein>
<proteinExistence type="predicted"/>
<feature type="chain" id="PRO_5029662251" description="Lipoprotein" evidence="1">
    <location>
        <begin position="23"/>
        <end position="187"/>
    </location>
</feature>
<dbReference type="PROSITE" id="PS51257">
    <property type="entry name" value="PROKAR_LIPOPROTEIN"/>
    <property type="match status" value="1"/>
</dbReference>
<accession>A0A7L4UQ29</accession>
<sequence>MRKKLQLIVFIMLFFVMGCNNKQHNNNTSESEEVTSDDSTPWGYRNVMKASDYDFIVSAINGENTTIKIRTVGLKEEYKESFPIEGQVKDSFMADLNNDSLEEFYLVISPTDDSGNLQLLGFAINDSENISMIAIDVLKENRDMNTDSIELKNNKLFRHYQVNGITKNYQYELFSRKTGYLLKPIEQ</sequence>
<gene>
    <name evidence="2" type="ORF">C7377_1015</name>
</gene>
<dbReference type="OrthoDB" id="9816120at2"/>
<evidence type="ECO:0000313" key="2">
    <source>
        <dbReference type="EMBL" id="PVX50702.1"/>
    </source>
</evidence>
<comment type="caution">
    <text evidence="2">The sequence shown here is derived from an EMBL/GenBank/DDBJ whole genome shotgun (WGS) entry which is preliminary data.</text>
</comment>
<dbReference type="RefSeq" id="WP_116496260.1">
    <property type="nucleotide sequence ID" value="NZ_QENZ01000004.1"/>
</dbReference>
<organism evidence="2 3">
    <name type="scientific">Balneicella halophila</name>
    <dbReference type="NCBI Taxonomy" id="1537566"/>
    <lineage>
        <taxon>Bacteria</taxon>
        <taxon>Pseudomonadati</taxon>
        <taxon>Bacteroidota</taxon>
        <taxon>Bacteroidia</taxon>
        <taxon>Bacteroidales</taxon>
        <taxon>Balneicellaceae</taxon>
        <taxon>Balneicella</taxon>
    </lineage>
</organism>
<evidence type="ECO:0008006" key="4">
    <source>
        <dbReference type="Google" id="ProtNLM"/>
    </source>
</evidence>
<keyword evidence="3" id="KW-1185">Reference proteome</keyword>
<keyword evidence="1" id="KW-0732">Signal</keyword>
<reference evidence="2 3" key="1">
    <citation type="submission" date="2018-05" db="EMBL/GenBank/DDBJ databases">
        <title>Genomic Encyclopedia of Type Strains, Phase IV (KMG-IV): sequencing the most valuable type-strain genomes for metagenomic binning, comparative biology and taxonomic classification.</title>
        <authorList>
            <person name="Goeker M."/>
        </authorList>
    </citation>
    <scope>NUCLEOTIDE SEQUENCE [LARGE SCALE GENOMIC DNA]</scope>
    <source>
        <strain evidence="2 3">DSM 28579</strain>
    </source>
</reference>
<dbReference type="AlphaFoldDB" id="A0A7L4UQ29"/>
<evidence type="ECO:0000313" key="3">
    <source>
        <dbReference type="Proteomes" id="UP000251835"/>
    </source>
</evidence>
<feature type="signal peptide" evidence="1">
    <location>
        <begin position="1"/>
        <end position="22"/>
    </location>
</feature>